<keyword evidence="1" id="KW-0812">Transmembrane</keyword>
<dbReference type="EMBL" id="JAGMUU010000019">
    <property type="protein sequence ID" value="KAH7131516.1"/>
    <property type="molecule type" value="Genomic_DNA"/>
</dbReference>
<keyword evidence="1" id="KW-0472">Membrane</keyword>
<organism evidence="2 3">
    <name type="scientific">Dactylonectria estremocensis</name>
    <dbReference type="NCBI Taxonomy" id="1079267"/>
    <lineage>
        <taxon>Eukaryota</taxon>
        <taxon>Fungi</taxon>
        <taxon>Dikarya</taxon>
        <taxon>Ascomycota</taxon>
        <taxon>Pezizomycotina</taxon>
        <taxon>Sordariomycetes</taxon>
        <taxon>Hypocreomycetidae</taxon>
        <taxon>Hypocreales</taxon>
        <taxon>Nectriaceae</taxon>
        <taxon>Dactylonectria</taxon>
    </lineage>
</organism>
<evidence type="ECO:0000256" key="1">
    <source>
        <dbReference type="SAM" id="Phobius"/>
    </source>
</evidence>
<gene>
    <name evidence="2" type="ORF">B0J13DRAFT_105585</name>
</gene>
<reference evidence="2" key="1">
    <citation type="journal article" date="2021" name="Nat. Commun.">
        <title>Genetic determinants of endophytism in the Arabidopsis root mycobiome.</title>
        <authorList>
            <person name="Mesny F."/>
            <person name="Miyauchi S."/>
            <person name="Thiergart T."/>
            <person name="Pickel B."/>
            <person name="Atanasova L."/>
            <person name="Karlsson M."/>
            <person name="Huettel B."/>
            <person name="Barry K.W."/>
            <person name="Haridas S."/>
            <person name="Chen C."/>
            <person name="Bauer D."/>
            <person name="Andreopoulos W."/>
            <person name="Pangilinan J."/>
            <person name="LaButti K."/>
            <person name="Riley R."/>
            <person name="Lipzen A."/>
            <person name="Clum A."/>
            <person name="Drula E."/>
            <person name="Henrissat B."/>
            <person name="Kohler A."/>
            <person name="Grigoriev I.V."/>
            <person name="Martin F.M."/>
            <person name="Hacquard S."/>
        </authorList>
    </citation>
    <scope>NUCLEOTIDE SEQUENCE</scope>
    <source>
        <strain evidence="2">MPI-CAGE-AT-0021</strain>
    </source>
</reference>
<keyword evidence="1" id="KW-1133">Transmembrane helix</keyword>
<protein>
    <recommendedName>
        <fullName evidence="4">Transmembrane protein</fullName>
    </recommendedName>
</protein>
<evidence type="ECO:0000313" key="2">
    <source>
        <dbReference type="EMBL" id="KAH7131516.1"/>
    </source>
</evidence>
<proteinExistence type="predicted"/>
<sequence>MGVGHQRKERKKGKKNVRLCHCLLRFGRTGDRARAGRGHKATKKRVLKGVTGLRETARKKEGLDMGSPGKEIVSLITVDVKVWPVWWTIYWRRGRGCRLVTGRARSQRMAFVTQTASLMSLFVIVMDETGVVVRYYRVSLCLFGLCLCYPHALRRERQQVNRCQTEPCMTLRIPRYSPSAHLLLLQCAFKLPLTVFQSGVSLCCFSFCLAVVVPAHVLVDTLSIFFGIFSSLSLFLFLLLMLSFFACPYPAASLRNLQILIFFLLFFFLPSLQVLA</sequence>
<dbReference type="Proteomes" id="UP000717696">
    <property type="component" value="Unassembled WGS sequence"/>
</dbReference>
<evidence type="ECO:0000313" key="3">
    <source>
        <dbReference type="Proteomes" id="UP000717696"/>
    </source>
</evidence>
<evidence type="ECO:0008006" key="4">
    <source>
        <dbReference type="Google" id="ProtNLM"/>
    </source>
</evidence>
<accession>A0A9P9E7R9</accession>
<name>A0A9P9E7R9_9HYPO</name>
<feature type="transmembrane region" description="Helical" evidence="1">
    <location>
        <begin position="224"/>
        <end position="245"/>
    </location>
</feature>
<feature type="transmembrane region" description="Helical" evidence="1">
    <location>
        <begin position="257"/>
        <end position="275"/>
    </location>
</feature>
<dbReference type="AlphaFoldDB" id="A0A9P9E7R9"/>
<keyword evidence="3" id="KW-1185">Reference proteome</keyword>
<feature type="transmembrane region" description="Helical" evidence="1">
    <location>
        <begin position="108"/>
        <end position="126"/>
    </location>
</feature>
<feature type="transmembrane region" description="Helical" evidence="1">
    <location>
        <begin position="132"/>
        <end position="152"/>
    </location>
</feature>
<feature type="transmembrane region" description="Helical" evidence="1">
    <location>
        <begin position="199"/>
        <end position="218"/>
    </location>
</feature>
<comment type="caution">
    <text evidence="2">The sequence shown here is derived from an EMBL/GenBank/DDBJ whole genome shotgun (WGS) entry which is preliminary data.</text>
</comment>